<evidence type="ECO:0000313" key="1">
    <source>
        <dbReference type="EMBL" id="KAI5652295.1"/>
    </source>
</evidence>
<comment type="caution">
    <text evidence="1">The sequence shown here is derived from an EMBL/GenBank/DDBJ whole genome shotgun (WGS) entry which is preliminary data.</text>
</comment>
<dbReference type="Proteomes" id="UP001060085">
    <property type="component" value="Linkage Group LG07"/>
</dbReference>
<organism evidence="1 2">
    <name type="scientific">Catharanthus roseus</name>
    <name type="common">Madagascar periwinkle</name>
    <name type="synonym">Vinca rosea</name>
    <dbReference type="NCBI Taxonomy" id="4058"/>
    <lineage>
        <taxon>Eukaryota</taxon>
        <taxon>Viridiplantae</taxon>
        <taxon>Streptophyta</taxon>
        <taxon>Embryophyta</taxon>
        <taxon>Tracheophyta</taxon>
        <taxon>Spermatophyta</taxon>
        <taxon>Magnoliopsida</taxon>
        <taxon>eudicotyledons</taxon>
        <taxon>Gunneridae</taxon>
        <taxon>Pentapetalae</taxon>
        <taxon>asterids</taxon>
        <taxon>lamiids</taxon>
        <taxon>Gentianales</taxon>
        <taxon>Apocynaceae</taxon>
        <taxon>Rauvolfioideae</taxon>
        <taxon>Vinceae</taxon>
        <taxon>Catharanthinae</taxon>
        <taxon>Catharanthus</taxon>
    </lineage>
</organism>
<protein>
    <submittedName>
        <fullName evidence="1">Uncharacterized protein</fullName>
    </submittedName>
</protein>
<proteinExistence type="predicted"/>
<sequence>MPPRRRRPVFSSLFSPSSLLSHVRARGPPGAAVLPAIEAPKPKPFCDISLTLSASPVRAPPSMLVPPPLPVARPPQRHLALTPPVSPTRLYCHLFLFGDELEPIGYPRYYLMLVPPPLVLFDVNDSYGGYMVAFAGRKYAARSPPAFVANNTFIVTSFTLVLEFRGYKTCTGKEMVVLPARATRTLSALTNNCAIGTNNCKKRGGICGLQSWCTTYIFRYR</sequence>
<evidence type="ECO:0000313" key="2">
    <source>
        <dbReference type="Proteomes" id="UP001060085"/>
    </source>
</evidence>
<keyword evidence="2" id="KW-1185">Reference proteome</keyword>
<reference evidence="2" key="1">
    <citation type="journal article" date="2023" name="Nat. Plants">
        <title>Single-cell RNA sequencing provides a high-resolution roadmap for understanding the multicellular compartmentation of specialized metabolism.</title>
        <authorList>
            <person name="Sun S."/>
            <person name="Shen X."/>
            <person name="Li Y."/>
            <person name="Li Y."/>
            <person name="Wang S."/>
            <person name="Li R."/>
            <person name="Zhang H."/>
            <person name="Shen G."/>
            <person name="Guo B."/>
            <person name="Wei J."/>
            <person name="Xu J."/>
            <person name="St-Pierre B."/>
            <person name="Chen S."/>
            <person name="Sun C."/>
        </authorList>
    </citation>
    <scope>NUCLEOTIDE SEQUENCE [LARGE SCALE GENOMIC DNA]</scope>
</reference>
<accession>A0ACB9ZWE6</accession>
<name>A0ACB9ZWE6_CATRO</name>
<dbReference type="EMBL" id="CM044707">
    <property type="protein sequence ID" value="KAI5652295.1"/>
    <property type="molecule type" value="Genomic_DNA"/>
</dbReference>
<gene>
    <name evidence="1" type="ORF">M9H77_29482</name>
</gene>